<organism evidence="3 4">
    <name type="scientific">Paratissierella segnis</name>
    <dbReference type="NCBI Taxonomy" id="2763679"/>
    <lineage>
        <taxon>Bacteria</taxon>
        <taxon>Bacillati</taxon>
        <taxon>Bacillota</taxon>
        <taxon>Tissierellia</taxon>
        <taxon>Tissierellales</taxon>
        <taxon>Tissierellaceae</taxon>
        <taxon>Paratissierella</taxon>
    </lineage>
</organism>
<dbReference type="PRINTS" id="PR00080">
    <property type="entry name" value="SDRFAMILY"/>
</dbReference>
<protein>
    <submittedName>
        <fullName evidence="3">SDR family oxidoreductase</fullName>
    </submittedName>
</protein>
<gene>
    <name evidence="3" type="ORF">H8707_12115</name>
</gene>
<keyword evidence="2" id="KW-0560">Oxidoreductase</keyword>
<dbReference type="Pfam" id="PF13561">
    <property type="entry name" value="adh_short_C2"/>
    <property type="match status" value="1"/>
</dbReference>
<dbReference type="NCBIfam" id="NF005559">
    <property type="entry name" value="PRK07231.1"/>
    <property type="match status" value="1"/>
</dbReference>
<name>A0A926IKD5_9FIRM</name>
<comment type="similarity">
    <text evidence="1">Belongs to the short-chain dehydrogenases/reductases (SDR) family.</text>
</comment>
<dbReference type="PANTHER" id="PTHR42760:SF133">
    <property type="entry name" value="3-OXOACYL-[ACYL-CARRIER-PROTEIN] REDUCTASE"/>
    <property type="match status" value="1"/>
</dbReference>
<evidence type="ECO:0000256" key="2">
    <source>
        <dbReference type="ARBA" id="ARBA00023002"/>
    </source>
</evidence>
<dbReference type="SUPFAM" id="SSF51735">
    <property type="entry name" value="NAD(P)-binding Rossmann-fold domains"/>
    <property type="match status" value="1"/>
</dbReference>
<dbReference type="InterPro" id="IPR020904">
    <property type="entry name" value="Sc_DH/Rdtase_CS"/>
</dbReference>
<sequence>MGTEGFKGKIVVITGAGQGQGRYFAEQFYHAGAAVSLLDLNSKSLDEVVKDMGPTDSDRFKAYATDVSDSTQVSAIIEDIGKHFGKIDILINNAGILHKSMIETSTDDHIELMIRVNLMAPMYCTRSVIPFMKREGGNIINVSSILATFPNTSSGAYGAAKNGLVTLTRVWAAELAPYDIRVNCYAPGVVNTPMMSEIFVQHREESKLSQIPLRRFGESEDIFKLLSFLCSEQAEYITGQTIGIDGGMWATQTPTIAWNKK</sequence>
<proteinExistence type="inferred from homology"/>
<evidence type="ECO:0000256" key="1">
    <source>
        <dbReference type="ARBA" id="ARBA00006484"/>
    </source>
</evidence>
<keyword evidence="4" id="KW-1185">Reference proteome</keyword>
<evidence type="ECO:0000313" key="4">
    <source>
        <dbReference type="Proteomes" id="UP000601171"/>
    </source>
</evidence>
<dbReference type="Proteomes" id="UP000601171">
    <property type="component" value="Unassembled WGS sequence"/>
</dbReference>
<dbReference type="PRINTS" id="PR00081">
    <property type="entry name" value="GDHRDH"/>
</dbReference>
<dbReference type="PROSITE" id="PS00061">
    <property type="entry name" value="ADH_SHORT"/>
    <property type="match status" value="1"/>
</dbReference>
<dbReference type="GO" id="GO:0016616">
    <property type="term" value="F:oxidoreductase activity, acting on the CH-OH group of donors, NAD or NADP as acceptor"/>
    <property type="evidence" value="ECO:0007669"/>
    <property type="project" value="TreeGrafter"/>
</dbReference>
<accession>A0A926IKD5</accession>
<dbReference type="CDD" id="cd05233">
    <property type="entry name" value="SDR_c"/>
    <property type="match status" value="1"/>
</dbReference>
<dbReference type="GO" id="GO:0008206">
    <property type="term" value="P:bile acid metabolic process"/>
    <property type="evidence" value="ECO:0007669"/>
    <property type="project" value="UniProtKB-ARBA"/>
</dbReference>
<dbReference type="FunFam" id="3.40.50.720:FF:000084">
    <property type="entry name" value="Short-chain dehydrogenase reductase"/>
    <property type="match status" value="1"/>
</dbReference>
<dbReference type="InterPro" id="IPR002347">
    <property type="entry name" value="SDR_fam"/>
</dbReference>
<dbReference type="Gene3D" id="3.40.50.720">
    <property type="entry name" value="NAD(P)-binding Rossmann-like Domain"/>
    <property type="match status" value="1"/>
</dbReference>
<dbReference type="EMBL" id="JACRTG010000029">
    <property type="protein sequence ID" value="MBC8588959.1"/>
    <property type="molecule type" value="Genomic_DNA"/>
</dbReference>
<dbReference type="AlphaFoldDB" id="A0A926IKD5"/>
<dbReference type="InterPro" id="IPR036291">
    <property type="entry name" value="NAD(P)-bd_dom_sf"/>
</dbReference>
<comment type="caution">
    <text evidence="3">The sequence shown here is derived from an EMBL/GenBank/DDBJ whole genome shotgun (WGS) entry which is preliminary data.</text>
</comment>
<dbReference type="PANTHER" id="PTHR42760">
    <property type="entry name" value="SHORT-CHAIN DEHYDROGENASES/REDUCTASES FAMILY MEMBER"/>
    <property type="match status" value="1"/>
</dbReference>
<reference evidence="3" key="1">
    <citation type="submission" date="2020-08" db="EMBL/GenBank/DDBJ databases">
        <title>Genome public.</title>
        <authorList>
            <person name="Liu C."/>
            <person name="Sun Q."/>
        </authorList>
    </citation>
    <scope>NUCLEOTIDE SEQUENCE</scope>
    <source>
        <strain evidence="3">BX21</strain>
    </source>
</reference>
<dbReference type="RefSeq" id="WP_262430419.1">
    <property type="nucleotide sequence ID" value="NZ_JACRTG010000029.1"/>
</dbReference>
<evidence type="ECO:0000313" key="3">
    <source>
        <dbReference type="EMBL" id="MBC8588959.1"/>
    </source>
</evidence>